<name>A0A1F7X1B5_9BACT</name>
<protein>
    <recommendedName>
        <fullName evidence="1">Transcription regulator AsnC/Lrp ligand binding domain-containing protein</fullName>
    </recommendedName>
</protein>
<dbReference type="InterPro" id="IPR019887">
    <property type="entry name" value="Tscrpt_reg_AsnC/Lrp_C"/>
</dbReference>
<dbReference type="STRING" id="1817813.A2008_09175"/>
<comment type="caution">
    <text evidence="2">The sequence shown here is derived from an EMBL/GenBank/DDBJ whole genome shotgun (WGS) entry which is preliminary data.</text>
</comment>
<dbReference type="Pfam" id="PF01037">
    <property type="entry name" value="AsnC_trans_reg"/>
    <property type="match status" value="1"/>
</dbReference>
<dbReference type="AlphaFoldDB" id="A0A1F7X1B5"/>
<dbReference type="Gene3D" id="3.30.70.920">
    <property type="match status" value="1"/>
</dbReference>
<organism evidence="2 3">
    <name type="scientific">Candidatus Wallbacteria bacterium GWC2_49_35</name>
    <dbReference type="NCBI Taxonomy" id="1817813"/>
    <lineage>
        <taxon>Bacteria</taxon>
        <taxon>Candidatus Walliibacteriota</taxon>
    </lineage>
</organism>
<gene>
    <name evidence="2" type="ORF">A2008_09175</name>
</gene>
<feature type="domain" description="Transcription regulator AsnC/Lrp ligand binding" evidence="1">
    <location>
        <begin position="9"/>
        <end position="77"/>
    </location>
</feature>
<dbReference type="InterPro" id="IPR011008">
    <property type="entry name" value="Dimeric_a/b-barrel"/>
</dbReference>
<dbReference type="SUPFAM" id="SSF54909">
    <property type="entry name" value="Dimeric alpha+beta barrel"/>
    <property type="match status" value="1"/>
</dbReference>
<proteinExistence type="predicted"/>
<accession>A0A1F7X1B5</accession>
<evidence type="ECO:0000313" key="3">
    <source>
        <dbReference type="Proteomes" id="UP000178735"/>
    </source>
</evidence>
<evidence type="ECO:0000259" key="1">
    <source>
        <dbReference type="Pfam" id="PF01037"/>
    </source>
</evidence>
<evidence type="ECO:0000313" key="2">
    <source>
        <dbReference type="EMBL" id="OGM08095.1"/>
    </source>
</evidence>
<dbReference type="Proteomes" id="UP000178735">
    <property type="component" value="Unassembled WGS sequence"/>
</dbReference>
<sequence>MTDVCAYILMEVETGYVKDVLKAMQKIKELESVCVVTGPFDIIAHASAKSLKELGDLVTTKLQGIEGIVHTTTCVCTECACGCSCETKK</sequence>
<dbReference type="EMBL" id="MGFH01000025">
    <property type="protein sequence ID" value="OGM08095.1"/>
    <property type="molecule type" value="Genomic_DNA"/>
</dbReference>
<reference evidence="2 3" key="1">
    <citation type="journal article" date="2016" name="Nat. Commun.">
        <title>Thousands of microbial genomes shed light on interconnected biogeochemical processes in an aquifer system.</title>
        <authorList>
            <person name="Anantharaman K."/>
            <person name="Brown C.T."/>
            <person name="Hug L.A."/>
            <person name="Sharon I."/>
            <person name="Castelle C.J."/>
            <person name="Probst A.J."/>
            <person name="Thomas B.C."/>
            <person name="Singh A."/>
            <person name="Wilkins M.J."/>
            <person name="Karaoz U."/>
            <person name="Brodie E.L."/>
            <person name="Williams K.H."/>
            <person name="Hubbard S.S."/>
            <person name="Banfield J.F."/>
        </authorList>
    </citation>
    <scope>NUCLEOTIDE SEQUENCE [LARGE SCALE GENOMIC DNA]</scope>
</reference>